<dbReference type="EMBL" id="OZ037948">
    <property type="protein sequence ID" value="CAL1709348.1"/>
    <property type="molecule type" value="Genomic_DNA"/>
</dbReference>
<feature type="region of interest" description="Disordered" evidence="1">
    <location>
        <begin position="29"/>
        <end position="157"/>
    </location>
</feature>
<evidence type="ECO:0000256" key="1">
    <source>
        <dbReference type="SAM" id="MobiDB-lite"/>
    </source>
</evidence>
<protein>
    <submittedName>
        <fullName evidence="2">Uncharacterized protein</fullName>
    </submittedName>
</protein>
<sequence length="360" mass="38716">MSNDRTPSKSPARRASLISALSAKIGKVLGDVDENHSTRRSDFDDRSSVNTKTEMVEEGQDIAVQRPQNERSVSRGRDKLHSSGRGGAGNIRRKDTAEELSSPVVVGREPDLSSPVRRGREGSSEGEKSPSQAVGRGGIGNIRSRSRARAASRVPEGNTELTAFILTDAANTNAEYERNVIQNSQDSAKIVQKSGRGGIGNITKASKSRSRSGSINVHSTGRGGAGNLQPGSPIDAENAELLEEFERLRLEHEHEDGIHSTGRGGLANMTRAQSPPPEGHPHYSAYYESLGRGGAGNIVRSRSASRDPEGRARSSSKVAKLWNKMSRSRSRDVREEDDASFDRSSADSTTTTIAGHPIQE</sequence>
<organism evidence="2 3">
    <name type="scientific">Somion occarium</name>
    <dbReference type="NCBI Taxonomy" id="3059160"/>
    <lineage>
        <taxon>Eukaryota</taxon>
        <taxon>Fungi</taxon>
        <taxon>Dikarya</taxon>
        <taxon>Basidiomycota</taxon>
        <taxon>Agaricomycotina</taxon>
        <taxon>Agaricomycetes</taxon>
        <taxon>Polyporales</taxon>
        <taxon>Cerrenaceae</taxon>
        <taxon>Somion</taxon>
    </lineage>
</organism>
<feature type="compositionally biased region" description="Basic and acidic residues" evidence="1">
    <location>
        <begin position="68"/>
        <end position="81"/>
    </location>
</feature>
<evidence type="ECO:0000313" key="3">
    <source>
        <dbReference type="Proteomes" id="UP001497453"/>
    </source>
</evidence>
<feature type="compositionally biased region" description="Basic and acidic residues" evidence="1">
    <location>
        <begin position="118"/>
        <end position="128"/>
    </location>
</feature>
<dbReference type="PANTHER" id="PTHR34693:SF1">
    <property type="entry name" value="PROTEIN PAR32"/>
    <property type="match status" value="1"/>
</dbReference>
<gene>
    <name evidence="2" type="ORF">GFSPODELE1_LOCUS7313</name>
</gene>
<dbReference type="InterPro" id="IPR053203">
    <property type="entry name" value="Cisplatin_resist-associated"/>
</dbReference>
<keyword evidence="3" id="KW-1185">Reference proteome</keyword>
<dbReference type="Pfam" id="PF12223">
    <property type="entry name" value="DUF3602"/>
    <property type="match status" value="1"/>
</dbReference>
<dbReference type="InterPro" id="IPR022024">
    <property type="entry name" value="DUF3602"/>
</dbReference>
<reference evidence="3" key="1">
    <citation type="submission" date="2024-04" db="EMBL/GenBank/DDBJ databases">
        <authorList>
            <person name="Shaw F."/>
            <person name="Minotto A."/>
        </authorList>
    </citation>
    <scope>NUCLEOTIDE SEQUENCE [LARGE SCALE GENOMIC DNA]</scope>
</reference>
<evidence type="ECO:0000313" key="2">
    <source>
        <dbReference type="EMBL" id="CAL1709348.1"/>
    </source>
</evidence>
<dbReference type="PANTHER" id="PTHR34693">
    <property type="entry name" value="PROTEIN PAR32"/>
    <property type="match status" value="1"/>
</dbReference>
<name>A0ABP1DQP5_9APHY</name>
<proteinExistence type="predicted"/>
<accession>A0ABP1DQP5</accession>
<feature type="region of interest" description="Disordered" evidence="1">
    <location>
        <begin position="193"/>
        <end position="234"/>
    </location>
</feature>
<feature type="region of interest" description="Disordered" evidence="1">
    <location>
        <begin position="255"/>
        <end position="360"/>
    </location>
</feature>
<dbReference type="Proteomes" id="UP001497453">
    <property type="component" value="Chromosome 5"/>
</dbReference>
<feature type="compositionally biased region" description="Basic and acidic residues" evidence="1">
    <location>
        <begin position="329"/>
        <end position="345"/>
    </location>
</feature>
<feature type="compositionally biased region" description="Basic and acidic residues" evidence="1">
    <location>
        <begin position="33"/>
        <end position="47"/>
    </location>
</feature>